<feature type="chain" id="PRO_5016248839" description="TonB C-terminal domain-containing protein" evidence="2">
    <location>
        <begin position="21"/>
        <end position="264"/>
    </location>
</feature>
<feature type="signal peptide" evidence="2">
    <location>
        <begin position="1"/>
        <end position="20"/>
    </location>
</feature>
<sequence length="264" mass="28251">MLRSLAILPLLAMSSSVALAQLTETPGPGGIPIAPGAPVQGYTPGGVGIGGGRIAPGPAARDVPMYRRGPGDVPVLITPEGSDDKRGSRRGAALRGDDCSRRSCLPDSLRVTIGSDDEPEDDRRGKKGAPPLDKKGETIDTISGLFAALRACWVPPPADQRKPGMEMTVRFGLKPTGALMGPPFVTYATKGASSDTRDLYRKAITDSLTGCDRLRFTDTFGKALAGKPLFVRYVDDRNDDDRKEGERKDGNGKPRDQIPERRRR</sequence>
<dbReference type="Proteomes" id="UP000249130">
    <property type="component" value="Unassembled WGS sequence"/>
</dbReference>
<organism evidence="3 4">
    <name type="scientific">Rhodoplanes roseus</name>
    <dbReference type="NCBI Taxonomy" id="29409"/>
    <lineage>
        <taxon>Bacteria</taxon>
        <taxon>Pseudomonadati</taxon>
        <taxon>Pseudomonadota</taxon>
        <taxon>Alphaproteobacteria</taxon>
        <taxon>Hyphomicrobiales</taxon>
        <taxon>Nitrobacteraceae</taxon>
        <taxon>Rhodoplanes</taxon>
    </lineage>
</organism>
<name>A0A327L7F9_9BRAD</name>
<keyword evidence="4" id="KW-1185">Reference proteome</keyword>
<evidence type="ECO:0000256" key="2">
    <source>
        <dbReference type="SAM" id="SignalP"/>
    </source>
</evidence>
<gene>
    <name evidence="3" type="ORF">CH341_01755</name>
</gene>
<evidence type="ECO:0000313" key="3">
    <source>
        <dbReference type="EMBL" id="RAI45853.1"/>
    </source>
</evidence>
<dbReference type="RefSeq" id="WP_111417316.1">
    <property type="nucleotide sequence ID" value="NZ_NPEX01000006.1"/>
</dbReference>
<evidence type="ECO:0000313" key="4">
    <source>
        <dbReference type="Proteomes" id="UP000249130"/>
    </source>
</evidence>
<comment type="caution">
    <text evidence="3">The sequence shown here is derived from an EMBL/GenBank/DDBJ whole genome shotgun (WGS) entry which is preliminary data.</text>
</comment>
<feature type="region of interest" description="Disordered" evidence="1">
    <location>
        <begin position="60"/>
        <end position="136"/>
    </location>
</feature>
<evidence type="ECO:0008006" key="5">
    <source>
        <dbReference type="Google" id="ProtNLM"/>
    </source>
</evidence>
<keyword evidence="2" id="KW-0732">Signal</keyword>
<protein>
    <recommendedName>
        <fullName evidence="5">TonB C-terminal domain-containing protein</fullName>
    </recommendedName>
</protein>
<evidence type="ECO:0000256" key="1">
    <source>
        <dbReference type="SAM" id="MobiDB-lite"/>
    </source>
</evidence>
<reference evidence="3 4" key="1">
    <citation type="submission" date="2017-07" db="EMBL/GenBank/DDBJ databases">
        <title>Draft Genome Sequences of Select Purple Nonsulfur Bacteria.</title>
        <authorList>
            <person name="Lasarre B."/>
            <person name="Mckinlay J.B."/>
        </authorList>
    </citation>
    <scope>NUCLEOTIDE SEQUENCE [LARGE SCALE GENOMIC DNA]</scope>
    <source>
        <strain evidence="3 4">DSM 5909</strain>
    </source>
</reference>
<dbReference type="AlphaFoldDB" id="A0A327L7F9"/>
<proteinExistence type="predicted"/>
<dbReference type="EMBL" id="NPEX01000006">
    <property type="protein sequence ID" value="RAI45853.1"/>
    <property type="molecule type" value="Genomic_DNA"/>
</dbReference>
<dbReference type="OrthoDB" id="7997311at2"/>
<feature type="region of interest" description="Disordered" evidence="1">
    <location>
        <begin position="235"/>
        <end position="264"/>
    </location>
</feature>
<accession>A0A327L7F9</accession>